<keyword evidence="3 6" id="KW-0812">Transmembrane</keyword>
<dbReference type="Pfam" id="PF00335">
    <property type="entry name" value="Tetraspanin"/>
    <property type="match status" value="1"/>
</dbReference>
<gene>
    <name evidence="7" type="ORF">MNOR_LOCUS3755</name>
</gene>
<dbReference type="PIRSF" id="PIRSF002419">
    <property type="entry name" value="Tetraspanin"/>
    <property type="match status" value="1"/>
</dbReference>
<feature type="non-terminal residue" evidence="7">
    <location>
        <position position="284"/>
    </location>
</feature>
<evidence type="ECO:0000256" key="2">
    <source>
        <dbReference type="ARBA" id="ARBA00006840"/>
    </source>
</evidence>
<dbReference type="PRINTS" id="PR00259">
    <property type="entry name" value="TMFOUR"/>
</dbReference>
<evidence type="ECO:0000256" key="6">
    <source>
        <dbReference type="RuleBase" id="RU361218"/>
    </source>
</evidence>
<name>A0AAV2PRE5_MEGNR</name>
<evidence type="ECO:0000256" key="1">
    <source>
        <dbReference type="ARBA" id="ARBA00004141"/>
    </source>
</evidence>
<dbReference type="PANTHER" id="PTHR19282:SF544">
    <property type="entry name" value="TETRASPANIN"/>
    <property type="match status" value="1"/>
</dbReference>
<keyword evidence="8" id="KW-1185">Reference proteome</keyword>
<feature type="transmembrane region" description="Helical" evidence="6">
    <location>
        <begin position="93"/>
        <end position="115"/>
    </location>
</feature>
<comment type="subcellular location">
    <subcellularLocation>
        <location evidence="1 6">Membrane</location>
        <topology evidence="1 6">Multi-pass membrane protein</topology>
    </subcellularLocation>
</comment>
<proteinExistence type="inferred from homology"/>
<comment type="similarity">
    <text evidence="2 6">Belongs to the tetraspanin (TM4SF) family.</text>
</comment>
<feature type="transmembrane region" description="Helical" evidence="6">
    <location>
        <begin position="249"/>
        <end position="275"/>
    </location>
</feature>
<reference evidence="7 8" key="1">
    <citation type="submission" date="2024-05" db="EMBL/GenBank/DDBJ databases">
        <authorList>
            <person name="Wallberg A."/>
        </authorList>
    </citation>
    <scope>NUCLEOTIDE SEQUENCE [LARGE SCALE GENOMIC DNA]</scope>
</reference>
<feature type="transmembrane region" description="Helical" evidence="6">
    <location>
        <begin position="122"/>
        <end position="147"/>
    </location>
</feature>
<keyword evidence="4 6" id="KW-1133">Transmembrane helix</keyword>
<organism evidence="7 8">
    <name type="scientific">Meganyctiphanes norvegica</name>
    <name type="common">Northern krill</name>
    <name type="synonym">Thysanopoda norvegica</name>
    <dbReference type="NCBI Taxonomy" id="48144"/>
    <lineage>
        <taxon>Eukaryota</taxon>
        <taxon>Metazoa</taxon>
        <taxon>Ecdysozoa</taxon>
        <taxon>Arthropoda</taxon>
        <taxon>Crustacea</taxon>
        <taxon>Multicrustacea</taxon>
        <taxon>Malacostraca</taxon>
        <taxon>Eumalacostraca</taxon>
        <taxon>Eucarida</taxon>
        <taxon>Euphausiacea</taxon>
        <taxon>Euphausiidae</taxon>
        <taxon>Meganyctiphanes</taxon>
    </lineage>
</organism>
<dbReference type="InterPro" id="IPR000301">
    <property type="entry name" value="Tetraspanin_animals"/>
</dbReference>
<evidence type="ECO:0000256" key="4">
    <source>
        <dbReference type="ARBA" id="ARBA00022989"/>
    </source>
</evidence>
<evidence type="ECO:0000256" key="3">
    <source>
        <dbReference type="ARBA" id="ARBA00022692"/>
    </source>
</evidence>
<dbReference type="SUPFAM" id="SSF48652">
    <property type="entry name" value="Tetraspanin"/>
    <property type="match status" value="1"/>
</dbReference>
<sequence>MKIGARSCCGRMPWLLCYQERGQWPYALAAVLSCWNKDRNEDRCTLMLDRCMLMLGSFTYYAGGIAVLGVGIWTVSEKHKYVALLTTGTYQSVAYILLLAGCTVIVAVCLGCCALRNEDRCALMLYTFLLLLVFLLEAIGGVLAYIYEEQVMAELSLRLTDTFNDGYMVDEAVTQAVDDMQLEYKCCGALSFQEWSDSIWVENNPTMNNTVPDSCCKTPSPYCGVRDHPSNVWYTGCIHRFEDEIGRHLVVLGAVGCGLSLIQVIGMILSCCLYVKLKDIEDHF</sequence>
<protein>
    <recommendedName>
        <fullName evidence="6">Tetraspanin</fullName>
    </recommendedName>
</protein>
<dbReference type="CDD" id="cd03155">
    <property type="entry name" value="CD151_like_LEL"/>
    <property type="match status" value="1"/>
</dbReference>
<dbReference type="PANTHER" id="PTHR19282">
    <property type="entry name" value="TETRASPANIN"/>
    <property type="match status" value="1"/>
</dbReference>
<dbReference type="InterPro" id="IPR018499">
    <property type="entry name" value="Tetraspanin/Peripherin"/>
</dbReference>
<evidence type="ECO:0000313" key="8">
    <source>
        <dbReference type="Proteomes" id="UP001497623"/>
    </source>
</evidence>
<dbReference type="InterPro" id="IPR008952">
    <property type="entry name" value="Tetraspanin_EC2_sf"/>
</dbReference>
<dbReference type="EMBL" id="CAXKWB010001318">
    <property type="protein sequence ID" value="CAL4064003.1"/>
    <property type="molecule type" value="Genomic_DNA"/>
</dbReference>
<keyword evidence="5 6" id="KW-0472">Membrane</keyword>
<dbReference type="GO" id="GO:0005886">
    <property type="term" value="C:plasma membrane"/>
    <property type="evidence" value="ECO:0007669"/>
    <property type="project" value="TreeGrafter"/>
</dbReference>
<dbReference type="Gene3D" id="1.10.1450.10">
    <property type="entry name" value="Tetraspanin"/>
    <property type="match status" value="1"/>
</dbReference>
<feature type="transmembrane region" description="Helical" evidence="6">
    <location>
        <begin position="53"/>
        <end position="73"/>
    </location>
</feature>
<dbReference type="PROSITE" id="PS51257">
    <property type="entry name" value="PROKAR_LIPOPROTEIN"/>
    <property type="match status" value="1"/>
</dbReference>
<dbReference type="Proteomes" id="UP001497623">
    <property type="component" value="Unassembled WGS sequence"/>
</dbReference>
<evidence type="ECO:0000256" key="5">
    <source>
        <dbReference type="ARBA" id="ARBA00023136"/>
    </source>
</evidence>
<accession>A0AAV2PRE5</accession>
<dbReference type="AlphaFoldDB" id="A0AAV2PRE5"/>
<evidence type="ECO:0000313" key="7">
    <source>
        <dbReference type="EMBL" id="CAL4064003.1"/>
    </source>
</evidence>
<comment type="caution">
    <text evidence="7">The sequence shown here is derived from an EMBL/GenBank/DDBJ whole genome shotgun (WGS) entry which is preliminary data.</text>
</comment>